<feature type="compositionally biased region" description="Low complexity" evidence="1">
    <location>
        <begin position="906"/>
        <end position="915"/>
    </location>
</feature>
<dbReference type="InterPro" id="IPR003892">
    <property type="entry name" value="CUE"/>
</dbReference>
<feature type="compositionally biased region" description="Low complexity" evidence="1">
    <location>
        <begin position="358"/>
        <end position="373"/>
    </location>
</feature>
<dbReference type="Gene3D" id="3.30.1370.110">
    <property type="match status" value="1"/>
</dbReference>
<dbReference type="SUPFAM" id="SSF46934">
    <property type="entry name" value="UBA-like"/>
    <property type="match status" value="1"/>
</dbReference>
<dbReference type="InterPro" id="IPR013899">
    <property type="entry name" value="DUF1771"/>
</dbReference>
<dbReference type="PROSITE" id="PS50828">
    <property type="entry name" value="SMR"/>
    <property type="match status" value="1"/>
</dbReference>
<evidence type="ECO:0000313" key="5">
    <source>
        <dbReference type="Proteomes" id="UP000225706"/>
    </source>
</evidence>
<dbReference type="InterPro" id="IPR052772">
    <property type="entry name" value="Endo/PolyKinase_Domain-Protein"/>
</dbReference>
<evidence type="ECO:0000259" key="2">
    <source>
        <dbReference type="PROSITE" id="PS50828"/>
    </source>
</evidence>
<feature type="compositionally biased region" description="Basic and acidic residues" evidence="1">
    <location>
        <begin position="654"/>
        <end position="672"/>
    </location>
</feature>
<dbReference type="Pfam" id="PF08590">
    <property type="entry name" value="DUF1771"/>
    <property type="match status" value="1"/>
</dbReference>
<evidence type="ECO:0000259" key="3">
    <source>
        <dbReference type="PROSITE" id="PS51140"/>
    </source>
</evidence>
<dbReference type="CDD" id="cd14279">
    <property type="entry name" value="CUE"/>
    <property type="match status" value="1"/>
</dbReference>
<dbReference type="SUPFAM" id="SSF160443">
    <property type="entry name" value="SMR domain-like"/>
    <property type="match status" value="1"/>
</dbReference>
<dbReference type="Pfam" id="PF13671">
    <property type="entry name" value="AAA_33"/>
    <property type="match status" value="1"/>
</dbReference>
<feature type="compositionally biased region" description="Polar residues" evidence="1">
    <location>
        <begin position="1206"/>
        <end position="1231"/>
    </location>
</feature>
<dbReference type="GO" id="GO:0005634">
    <property type="term" value="C:nucleus"/>
    <property type="evidence" value="ECO:0007669"/>
    <property type="project" value="TreeGrafter"/>
</dbReference>
<dbReference type="SMART" id="SM00546">
    <property type="entry name" value="CUE"/>
    <property type="match status" value="3"/>
</dbReference>
<feature type="compositionally biased region" description="Basic and acidic residues" evidence="1">
    <location>
        <begin position="17"/>
        <end position="28"/>
    </location>
</feature>
<dbReference type="Proteomes" id="UP000225706">
    <property type="component" value="Unassembled WGS sequence"/>
</dbReference>
<feature type="region of interest" description="Disordered" evidence="1">
    <location>
        <begin position="1169"/>
        <end position="1231"/>
    </location>
</feature>
<feature type="compositionally biased region" description="Polar residues" evidence="1">
    <location>
        <begin position="134"/>
        <end position="153"/>
    </location>
</feature>
<feature type="region of interest" description="Disordered" evidence="1">
    <location>
        <begin position="898"/>
        <end position="919"/>
    </location>
</feature>
<keyword evidence="5" id="KW-1185">Reference proteome</keyword>
<evidence type="ECO:0000313" key="4">
    <source>
        <dbReference type="EMBL" id="PFX34348.1"/>
    </source>
</evidence>
<dbReference type="PROSITE" id="PS51140">
    <property type="entry name" value="CUE"/>
    <property type="match status" value="1"/>
</dbReference>
<feature type="compositionally biased region" description="Polar residues" evidence="1">
    <location>
        <begin position="93"/>
        <end position="104"/>
    </location>
</feature>
<name>A0A2B4T0P0_STYPI</name>
<gene>
    <name evidence="4" type="primary">N4BP2</name>
    <name evidence="4" type="ORF">AWC38_SpisGene772</name>
</gene>
<organism evidence="4 5">
    <name type="scientific">Stylophora pistillata</name>
    <name type="common">Smooth cauliflower coral</name>
    <dbReference type="NCBI Taxonomy" id="50429"/>
    <lineage>
        <taxon>Eukaryota</taxon>
        <taxon>Metazoa</taxon>
        <taxon>Cnidaria</taxon>
        <taxon>Anthozoa</taxon>
        <taxon>Hexacorallia</taxon>
        <taxon>Scleractinia</taxon>
        <taxon>Astrocoeniina</taxon>
        <taxon>Pocilloporidae</taxon>
        <taxon>Stylophora</taxon>
    </lineage>
</organism>
<feature type="compositionally biased region" description="Basic and acidic residues" evidence="1">
    <location>
        <begin position="399"/>
        <end position="409"/>
    </location>
</feature>
<feature type="region of interest" description="Disordered" evidence="1">
    <location>
        <begin position="327"/>
        <end position="416"/>
    </location>
</feature>
<accession>A0A2B4T0P0</accession>
<evidence type="ECO:0000256" key="1">
    <source>
        <dbReference type="SAM" id="MobiDB-lite"/>
    </source>
</evidence>
<feature type="region of interest" description="Disordered" evidence="1">
    <location>
        <begin position="121"/>
        <end position="173"/>
    </location>
</feature>
<dbReference type="GO" id="GO:0043130">
    <property type="term" value="F:ubiquitin binding"/>
    <property type="evidence" value="ECO:0007669"/>
    <property type="project" value="InterPro"/>
</dbReference>
<feature type="region of interest" description="Disordered" evidence="1">
    <location>
        <begin position="83"/>
        <end position="104"/>
    </location>
</feature>
<dbReference type="STRING" id="50429.A0A2B4T0P0"/>
<feature type="compositionally biased region" description="Polar residues" evidence="1">
    <location>
        <begin position="678"/>
        <end position="709"/>
    </location>
</feature>
<feature type="compositionally biased region" description="Polar residues" evidence="1">
    <location>
        <begin position="1169"/>
        <end position="1197"/>
    </location>
</feature>
<feature type="domain" description="Smr" evidence="2">
    <location>
        <begin position="1520"/>
        <end position="1600"/>
    </location>
</feature>
<dbReference type="InterPro" id="IPR027417">
    <property type="entry name" value="P-loop_NTPase"/>
</dbReference>
<dbReference type="InterPro" id="IPR036063">
    <property type="entry name" value="Smr_dom_sf"/>
</dbReference>
<reference evidence="5" key="1">
    <citation type="journal article" date="2017" name="bioRxiv">
        <title>Comparative analysis of the genomes of Stylophora pistillata and Acropora digitifera provides evidence for extensive differences between species of corals.</title>
        <authorList>
            <person name="Voolstra C.R."/>
            <person name="Li Y."/>
            <person name="Liew Y.J."/>
            <person name="Baumgarten S."/>
            <person name="Zoccola D."/>
            <person name="Flot J.-F."/>
            <person name="Tambutte S."/>
            <person name="Allemand D."/>
            <person name="Aranda M."/>
        </authorList>
    </citation>
    <scope>NUCLEOTIDE SEQUENCE [LARGE SCALE GENOMIC DNA]</scope>
</reference>
<dbReference type="SUPFAM" id="SSF52540">
    <property type="entry name" value="P-loop containing nucleoside triphosphate hydrolases"/>
    <property type="match status" value="1"/>
</dbReference>
<feature type="region of interest" description="Disordered" evidence="1">
    <location>
        <begin position="654"/>
        <end position="719"/>
    </location>
</feature>
<feature type="region of interest" description="Disordered" evidence="1">
    <location>
        <begin position="1"/>
        <end position="28"/>
    </location>
</feature>
<feature type="region of interest" description="Disordered" evidence="1">
    <location>
        <begin position="1050"/>
        <end position="1098"/>
    </location>
</feature>
<dbReference type="SMART" id="SM00463">
    <property type="entry name" value="SMR"/>
    <property type="match status" value="1"/>
</dbReference>
<dbReference type="Gene3D" id="3.40.50.300">
    <property type="entry name" value="P-loop containing nucleotide triphosphate hydrolases"/>
    <property type="match status" value="1"/>
</dbReference>
<proteinExistence type="predicted"/>
<feature type="compositionally biased region" description="Basic and acidic residues" evidence="1">
    <location>
        <begin position="1056"/>
        <end position="1068"/>
    </location>
</feature>
<dbReference type="OrthoDB" id="3231855at2759"/>
<sequence>MPRKKNQSADASSSGRDSTEKVPKDNEVQLRWRENTLVELQNMFTGSIDPEVVQLVLSESSYNVNDAVEKLFVLSGIEQGQMESEAIPDSHPSKSYRTSSSSLENQKSNYYHGVSNAGQLTHKVDSHSDGPQAGASSGNFNSSVLKNSSTLTSKGKIAHNSPYSTSGDQHQGKVPRSLLHYKPTSEVFYGASGTVSSEGEVLPDVCTDNTSFVTSSGLPEFPDNIAQQFDSLSNQANPPYAGLLCSKKPTIHQGDMQSEDLKPPAGLDHCELNKAKPINLPIHDQELKGNLELFIKQETPGSTGTEETKKISLGCSEKEPLDFEFNRKQQQLESSSPAGRTDNTNPRVPCSESQRTSNYHNYNDNYLNYHQNNPKTSLKHNEDTPQFQHKTTTFQQLQPHHDEKSKSKETMSQPPAVQRQIHPYLPPQGFSQMLNVSHQRFPFMQVRPAAWQQGLATQRFPGHVPTQYLQGPFSMHPNFSFGAPPTAVTRPIRHGFGVRGPLSSPTQRKLLILMRGLPGSGKTFLAQKLKGPRGVVLSTDDYFYRNHRYEFDGSFLGEAHEWNRSRAKTALESQWSPLIIDNTNTQSWEMKPYVSMALKYGYHIKIVEPNTPWKWNVKELVRRNQHGVTHAAITRMKERYEHDLSVEALKKYEGKPDARKTENELTTKKATDVKSYSGGPSLQTSSKQTGSGNAIMRQTESSTVSSNKRTASKQEESGNISSLKYAECVNTPSVDDSVRGHTELSSRRFDRPEETYCKSKTGRSEKSECNSKIHEIVNAGDKGERADAVISSFSPEPQRAPRMKIKRLSNTQQLVTTELSSHDSGNNKSDKFCGTVTSHENHAILHEIDNSSEQNTPKKHSAVFCVEKLSALASLACTRTFSSSDHINKTLEKSQRRLQTVKESKSSLSPPLDSSFVGQTSDENRHYVKCVGEGHEKGERTGETYTGEASKEALVSSTVICDEYLESDKSLPLKNILDDDAIFRGDNTAPSGEMEGKYFPTPPPLSEILVSASRTKLKSRSKSTSKPLQLVTDNVNSLVDNSDQLRSETALEQEVCDGKPDPENRTFDEDVSTDEQNMSDVSCLLDPPQPSSSENPQNQRHAGLEFLKTCFPDVDCDLINAILTAKGGDLTKVVDELLVLSKASSAELSTFPADPLFFASQQEISDSSSYVAQKSSSPTEETMNTASAIQPQSNFGAENNKPPGKLSSQMHLAPKVSSSAQSPPSNAGSSFQLSLEPAVALHLIELFGPFPGVDFKENISQEDLVVAVDSSLARQLYKKWEHTIQTRKGISAANVGFKHKAKRELTVNNQLGGDQISAEGTLREIMDEQLALELSRNLPDVAEQDLAAKLKKQKLFEMFPGIDRVALEEVFQANGYELAPSVEAVKASCNLSSQDAPTTVIASGFSGRLVNQKPTKEKIEEDWSWLDLDVSSRPKSDSSSFQTLEDPSYLDYRAEAFQHYKSRDECFKKAALAFSKKQGQLAQFYAQQGHLHTEKIKEANARAAALILDQKNELTDDNTIDLHGLHVTEAIEALENMLSERIDSCGSLARKGCKFINVVTGRGNHSRGGKARIKPAITDYLKKHNYRFTEPHPGLVRVFL</sequence>
<dbReference type="Pfam" id="PF01713">
    <property type="entry name" value="Smr"/>
    <property type="match status" value="1"/>
</dbReference>
<dbReference type="SMART" id="SM01162">
    <property type="entry name" value="DUF1771"/>
    <property type="match status" value="1"/>
</dbReference>
<comment type="caution">
    <text evidence="4">The sequence shown here is derived from an EMBL/GenBank/DDBJ whole genome shotgun (WGS) entry which is preliminary data.</text>
</comment>
<feature type="compositionally biased region" description="Polar residues" evidence="1">
    <location>
        <begin position="328"/>
        <end position="357"/>
    </location>
</feature>
<feature type="domain" description="CUE" evidence="3">
    <location>
        <begin position="1099"/>
        <end position="1142"/>
    </location>
</feature>
<dbReference type="PANTHER" id="PTHR46535">
    <property type="entry name" value="NEDD4-BINDING PROTEIN 2"/>
    <property type="match status" value="1"/>
</dbReference>
<protein>
    <submittedName>
        <fullName evidence="4">NEDD4-binding protein 2</fullName>
    </submittedName>
</protein>
<dbReference type="InterPro" id="IPR002625">
    <property type="entry name" value="Smr_dom"/>
</dbReference>
<dbReference type="GO" id="GO:0004519">
    <property type="term" value="F:endonuclease activity"/>
    <property type="evidence" value="ECO:0007669"/>
    <property type="project" value="TreeGrafter"/>
</dbReference>
<dbReference type="InterPro" id="IPR009060">
    <property type="entry name" value="UBA-like_sf"/>
</dbReference>
<dbReference type="PANTHER" id="PTHR46535:SF1">
    <property type="entry name" value="NEDD4-BINDING PROTEIN 2"/>
    <property type="match status" value="1"/>
</dbReference>
<dbReference type="Gene3D" id="1.10.8.10">
    <property type="entry name" value="DNA helicase RuvA subunit, C-terminal domain"/>
    <property type="match status" value="2"/>
</dbReference>
<feature type="compositionally biased region" description="Polar residues" evidence="1">
    <location>
        <begin position="384"/>
        <end position="398"/>
    </location>
</feature>
<dbReference type="EMBL" id="LSMT01000005">
    <property type="protein sequence ID" value="PFX34348.1"/>
    <property type="molecule type" value="Genomic_DNA"/>
</dbReference>